<dbReference type="PANTHER" id="PTHR43818">
    <property type="entry name" value="BCDNA.GH03377"/>
    <property type="match status" value="1"/>
</dbReference>
<dbReference type="KEGG" id="adin:H7849_01485"/>
<dbReference type="Pfam" id="PF22725">
    <property type="entry name" value="GFO_IDH_MocA_C3"/>
    <property type="match status" value="1"/>
</dbReference>
<dbReference type="PANTHER" id="PTHR43818:SF5">
    <property type="entry name" value="OXIDOREDUCTASE FAMILY PROTEIN"/>
    <property type="match status" value="1"/>
</dbReference>
<evidence type="ECO:0000313" key="3">
    <source>
        <dbReference type="EMBL" id="QNI32716.1"/>
    </source>
</evidence>
<proteinExistence type="predicted"/>
<reference evidence="3 4" key="1">
    <citation type="submission" date="2020-08" db="EMBL/GenBank/DDBJ databases">
        <title>Edaphobacter telluris sp. nov. and Acidobacterium dinghuensis sp. nov., two acidobacteria isolated from forest soil.</title>
        <authorList>
            <person name="Fu J."/>
            <person name="Qiu L."/>
        </authorList>
    </citation>
    <scope>NUCLEOTIDE SEQUENCE [LARGE SCALE GENOMIC DNA]</scope>
    <source>
        <strain evidence="3">4Y35</strain>
    </source>
</reference>
<dbReference type="InterPro" id="IPR050463">
    <property type="entry name" value="Gfo/Idh/MocA_oxidrdct_glycsds"/>
</dbReference>
<dbReference type="InterPro" id="IPR006311">
    <property type="entry name" value="TAT_signal"/>
</dbReference>
<dbReference type="InterPro" id="IPR055170">
    <property type="entry name" value="GFO_IDH_MocA-like_dom"/>
</dbReference>
<dbReference type="GO" id="GO:0000166">
    <property type="term" value="F:nucleotide binding"/>
    <property type="evidence" value="ECO:0007669"/>
    <property type="project" value="InterPro"/>
</dbReference>
<name>A0A7G8BJJ6_9BACT</name>
<dbReference type="AlphaFoldDB" id="A0A7G8BJJ6"/>
<dbReference type="EMBL" id="CP060394">
    <property type="protein sequence ID" value="QNI32716.1"/>
    <property type="molecule type" value="Genomic_DNA"/>
</dbReference>
<dbReference type="NCBIfam" id="TIGR01409">
    <property type="entry name" value="TAT_signal_seq"/>
    <property type="match status" value="1"/>
</dbReference>
<dbReference type="SUPFAM" id="SSF55347">
    <property type="entry name" value="Glyceraldehyde-3-phosphate dehydrogenase-like, C-terminal domain"/>
    <property type="match status" value="1"/>
</dbReference>
<feature type="domain" description="Gfo/Idh/MocA-like oxidoreductase N-terminal" evidence="1">
    <location>
        <begin position="48"/>
        <end position="167"/>
    </location>
</feature>
<feature type="domain" description="GFO/IDH/MocA-like oxidoreductase" evidence="2">
    <location>
        <begin position="240"/>
        <end position="331"/>
    </location>
</feature>
<dbReference type="Proteomes" id="UP000515312">
    <property type="component" value="Chromosome"/>
</dbReference>
<dbReference type="RefSeq" id="WP_186743670.1">
    <property type="nucleotide sequence ID" value="NZ_CP060394.1"/>
</dbReference>
<dbReference type="Gene3D" id="3.30.360.10">
    <property type="entry name" value="Dihydrodipicolinate Reductase, domain 2"/>
    <property type="match status" value="1"/>
</dbReference>
<sequence>MNKALFSRRDFLQTTAGVAGASLISGSNFLSAEPIPSASQAVPASDRVRFGIIGVGMEGSGLLTTAVQLRGVECVAAADLYDGRHELAKEIVGKPIRTTRRYQELLDSKDIDAVIVAVPDHWHKQVVVDALAAGKDVYCEKPMSHNPADGVAMVAAAKKTDRIVQIGAQRTSSVLCAKAKELYEKGAIGELNLVEATYGRNDPNGAWEYPPPPDLSTENLDWNTWLGTAPKIPLDPKVFARWRCWKEYGTGVAGDLLVHLISGMQFVLGINEAPKRVSAFGGIYQWKDGRNMPDVHPVLFEYGGIPVYMRLTLACESTEVTRFQGHKGAIELREFSVTYIPQAGVDLSPSYYSASFPASMRNAYVKQWHEEHDPIPGQEPAPESITFNGNDYDDLKPHLWKFFEAVRSRKPVVQDAVFGHHAALACHLANESYFRKNPVCWDETSQTIKSLG</sequence>
<evidence type="ECO:0000259" key="1">
    <source>
        <dbReference type="Pfam" id="PF01408"/>
    </source>
</evidence>
<dbReference type="PROSITE" id="PS51318">
    <property type="entry name" value="TAT"/>
    <property type="match status" value="1"/>
</dbReference>
<dbReference type="Gene3D" id="3.40.50.720">
    <property type="entry name" value="NAD(P)-binding Rossmann-like Domain"/>
    <property type="match status" value="1"/>
</dbReference>
<dbReference type="InterPro" id="IPR000683">
    <property type="entry name" value="Gfo/Idh/MocA-like_OxRdtase_N"/>
</dbReference>
<gene>
    <name evidence="3" type="ORF">H7849_01485</name>
</gene>
<dbReference type="InterPro" id="IPR036291">
    <property type="entry name" value="NAD(P)-bd_dom_sf"/>
</dbReference>
<dbReference type="InterPro" id="IPR019546">
    <property type="entry name" value="TAT_signal_bac_arc"/>
</dbReference>
<accession>A0A7G8BJJ6</accession>
<dbReference type="SUPFAM" id="SSF51735">
    <property type="entry name" value="NAD(P)-binding Rossmann-fold domains"/>
    <property type="match status" value="1"/>
</dbReference>
<dbReference type="Pfam" id="PF01408">
    <property type="entry name" value="GFO_IDH_MocA"/>
    <property type="match status" value="1"/>
</dbReference>
<protein>
    <submittedName>
        <fullName evidence="3">Gfo/Idh/MocA family oxidoreductase</fullName>
    </submittedName>
</protein>
<evidence type="ECO:0000259" key="2">
    <source>
        <dbReference type="Pfam" id="PF22725"/>
    </source>
</evidence>
<evidence type="ECO:0000313" key="4">
    <source>
        <dbReference type="Proteomes" id="UP000515312"/>
    </source>
</evidence>
<organism evidence="3 4">
    <name type="scientific">Alloacidobacterium dinghuense</name>
    <dbReference type="NCBI Taxonomy" id="2763107"/>
    <lineage>
        <taxon>Bacteria</taxon>
        <taxon>Pseudomonadati</taxon>
        <taxon>Acidobacteriota</taxon>
        <taxon>Terriglobia</taxon>
        <taxon>Terriglobales</taxon>
        <taxon>Acidobacteriaceae</taxon>
        <taxon>Alloacidobacterium</taxon>
    </lineage>
</organism>
<keyword evidence="4" id="KW-1185">Reference proteome</keyword>